<dbReference type="EMBL" id="LHUR01000011">
    <property type="protein sequence ID" value="KOA20898.1"/>
    <property type="molecule type" value="Genomic_DNA"/>
</dbReference>
<dbReference type="RefSeq" id="WP_052220084.1">
    <property type="nucleotide sequence ID" value="NZ_LHUR01000011.1"/>
</dbReference>
<keyword evidence="2" id="KW-1185">Reference proteome</keyword>
<dbReference type="PATRIC" id="fig|1121318.3.peg.489"/>
<evidence type="ECO:0000313" key="2">
    <source>
        <dbReference type="Proteomes" id="UP000037043"/>
    </source>
</evidence>
<proteinExistence type="predicted"/>
<gene>
    <name evidence="1" type="ORF">CLHOM_04860</name>
</gene>
<accession>A0A0L6ZDN3</accession>
<protein>
    <submittedName>
        <fullName evidence="1">Uncharacterized protein</fullName>
    </submittedName>
</protein>
<dbReference type="AlphaFoldDB" id="A0A0L6ZDN3"/>
<reference evidence="2" key="1">
    <citation type="submission" date="2015-08" db="EMBL/GenBank/DDBJ databases">
        <title>Genome sequence of the strict anaerobe Clostridium homopropionicum LuHBu1 (DSM 5847T).</title>
        <authorList>
            <person name="Poehlein A."/>
            <person name="Beck M."/>
            <person name="Schiel-Bengelsdorf B."/>
            <person name="Bengelsdorf F.R."/>
            <person name="Daniel R."/>
            <person name="Duerre P."/>
        </authorList>
    </citation>
    <scope>NUCLEOTIDE SEQUENCE [LARGE SCALE GENOMIC DNA]</scope>
    <source>
        <strain evidence="2">DSM 5847</strain>
    </source>
</reference>
<sequence>MKKFCVFKIEKECTHCGDCDTCDLDPKKTCNNCGECLNLEGYDSKIVNIEEILDTESDVEENFQIAEDYKKLDIEYLASLNKEIKESDFKEDYIEDIEGLEDALNEESAGNNLLNEVFPGLIVVNPNKTKK</sequence>
<comment type="caution">
    <text evidence="1">The sequence shown here is derived from an EMBL/GenBank/DDBJ whole genome shotgun (WGS) entry which is preliminary data.</text>
</comment>
<organism evidence="1 2">
    <name type="scientific">Clostridium homopropionicum DSM 5847</name>
    <dbReference type="NCBI Taxonomy" id="1121318"/>
    <lineage>
        <taxon>Bacteria</taxon>
        <taxon>Bacillati</taxon>
        <taxon>Bacillota</taxon>
        <taxon>Clostridia</taxon>
        <taxon>Eubacteriales</taxon>
        <taxon>Clostridiaceae</taxon>
        <taxon>Clostridium</taxon>
    </lineage>
</organism>
<name>A0A0L6ZDN3_9CLOT</name>
<dbReference type="Proteomes" id="UP000037043">
    <property type="component" value="Unassembled WGS sequence"/>
</dbReference>
<evidence type="ECO:0000313" key="1">
    <source>
        <dbReference type="EMBL" id="KOA20898.1"/>
    </source>
</evidence>